<dbReference type="AlphaFoldDB" id="A0A7R9LEU9"/>
<accession>A0A7R9LEU9</accession>
<proteinExistence type="predicted"/>
<dbReference type="EMBL" id="OC915425">
    <property type="protein sequence ID" value="CAD7640391.1"/>
    <property type="molecule type" value="Genomic_DNA"/>
</dbReference>
<evidence type="ECO:0000313" key="1">
    <source>
        <dbReference type="EMBL" id="CAD7640391.1"/>
    </source>
</evidence>
<sequence length="81" mass="9235">MYTLGIGLHHASMCYVPTSCSYQSPISLQVTLHSLLAIHIEPPLVLRDLLRECQLQIERIMASHIPDMKTENSENYPQKND</sequence>
<protein>
    <submittedName>
        <fullName evidence="1">Uncharacterized protein</fullName>
    </submittedName>
</protein>
<keyword evidence="2" id="KW-1185">Reference proteome</keyword>
<reference evidence="1" key="1">
    <citation type="submission" date="2020-11" db="EMBL/GenBank/DDBJ databases">
        <authorList>
            <person name="Tran Van P."/>
        </authorList>
    </citation>
    <scope>NUCLEOTIDE SEQUENCE</scope>
</reference>
<dbReference type="EMBL" id="CAJPVJ010000600">
    <property type="protein sequence ID" value="CAG2162942.1"/>
    <property type="molecule type" value="Genomic_DNA"/>
</dbReference>
<gene>
    <name evidence="1" type="ORF">ONB1V03_LOCUS2528</name>
</gene>
<name>A0A7R9LEU9_9ACAR</name>
<evidence type="ECO:0000313" key="2">
    <source>
        <dbReference type="Proteomes" id="UP000728032"/>
    </source>
</evidence>
<organism evidence="1">
    <name type="scientific">Oppiella nova</name>
    <dbReference type="NCBI Taxonomy" id="334625"/>
    <lineage>
        <taxon>Eukaryota</taxon>
        <taxon>Metazoa</taxon>
        <taxon>Ecdysozoa</taxon>
        <taxon>Arthropoda</taxon>
        <taxon>Chelicerata</taxon>
        <taxon>Arachnida</taxon>
        <taxon>Acari</taxon>
        <taxon>Acariformes</taxon>
        <taxon>Sarcoptiformes</taxon>
        <taxon>Oribatida</taxon>
        <taxon>Brachypylina</taxon>
        <taxon>Oppioidea</taxon>
        <taxon>Oppiidae</taxon>
        <taxon>Oppiella</taxon>
    </lineage>
</organism>
<dbReference type="Proteomes" id="UP000728032">
    <property type="component" value="Unassembled WGS sequence"/>
</dbReference>